<dbReference type="AlphaFoldDB" id="A0A9X0QH32"/>
<name>A0A9X0QH32_9BACT</name>
<dbReference type="Proteomes" id="UP000535182">
    <property type="component" value="Unassembled WGS sequence"/>
</dbReference>
<evidence type="ECO:0000313" key="2">
    <source>
        <dbReference type="Proteomes" id="UP000535182"/>
    </source>
</evidence>
<proteinExistence type="predicted"/>
<reference evidence="1 2" key="1">
    <citation type="submission" date="2020-08" db="EMBL/GenBank/DDBJ databases">
        <title>Genomic Encyclopedia of Type Strains, Phase IV (KMG-V): Genome sequencing to study the core and pangenomes of soil and plant-associated prokaryotes.</title>
        <authorList>
            <person name="Whitman W."/>
        </authorList>
    </citation>
    <scope>NUCLEOTIDE SEQUENCE [LARGE SCALE GENOMIC DNA]</scope>
    <source>
        <strain evidence="1 2">X5P2</strain>
    </source>
</reference>
<organism evidence="1 2">
    <name type="scientific">Tunturiibacter gelidiferens</name>
    <dbReference type="NCBI Taxonomy" id="3069689"/>
    <lineage>
        <taxon>Bacteria</taxon>
        <taxon>Pseudomonadati</taxon>
        <taxon>Acidobacteriota</taxon>
        <taxon>Terriglobia</taxon>
        <taxon>Terriglobales</taxon>
        <taxon>Acidobacteriaceae</taxon>
        <taxon>Tunturiibacter</taxon>
    </lineage>
</organism>
<keyword evidence="2" id="KW-1185">Reference proteome</keyword>
<evidence type="ECO:0000313" key="1">
    <source>
        <dbReference type="EMBL" id="MBB5330331.1"/>
    </source>
</evidence>
<gene>
    <name evidence="1" type="ORF">HDF14_003966</name>
</gene>
<accession>A0A9X0QH32</accession>
<comment type="caution">
    <text evidence="1">The sequence shown here is derived from an EMBL/GenBank/DDBJ whole genome shotgun (WGS) entry which is preliminary data.</text>
</comment>
<sequence length="30" mass="3387">MIERFPMADANAALDHMRQGKARFRAVLVA</sequence>
<dbReference type="EMBL" id="JACHEB010000010">
    <property type="protein sequence ID" value="MBB5330331.1"/>
    <property type="molecule type" value="Genomic_DNA"/>
</dbReference>
<protein>
    <submittedName>
        <fullName evidence="1">D-arabinose 1-dehydrogenase-like Zn-dependent alcohol dehydrogenase</fullName>
    </submittedName>
</protein>